<dbReference type="Pfam" id="PF13508">
    <property type="entry name" value="Acetyltransf_7"/>
    <property type="match status" value="1"/>
</dbReference>
<accession>A0A060RIR2</accession>
<dbReference type="InterPro" id="IPR016181">
    <property type="entry name" value="Acyl_CoA_acyltransferase"/>
</dbReference>
<dbReference type="InterPro" id="IPR000182">
    <property type="entry name" value="GNAT_dom"/>
</dbReference>
<proteinExistence type="predicted"/>
<evidence type="ECO:0000313" key="1">
    <source>
        <dbReference type="EMBL" id="CDO18738.1"/>
    </source>
</evidence>
<gene>
    <name evidence="1" type="ORF">BN963_SGAL_01943</name>
</gene>
<reference evidence="1 2" key="1">
    <citation type="submission" date="2014-02" db="EMBL/GenBank/DDBJ databases">
        <authorList>
            <person name="Manrique M."/>
        </authorList>
    </citation>
    <scope>NUCLEOTIDE SEQUENCE [LARGE SCALE GENOMIC DNA]</scope>
    <source>
        <strain evidence="1 2">LMG17956</strain>
    </source>
</reference>
<dbReference type="GO" id="GO:0016747">
    <property type="term" value="F:acyltransferase activity, transferring groups other than amino-acyl groups"/>
    <property type="evidence" value="ECO:0007669"/>
    <property type="project" value="InterPro"/>
</dbReference>
<protein>
    <submittedName>
        <fullName evidence="1">Putative GCN5-related N-acetyltransferase</fullName>
    </submittedName>
</protein>
<dbReference type="RefSeq" id="WP_009854443.1">
    <property type="nucleotide sequence ID" value="NZ_CP054015.1"/>
</dbReference>
<dbReference type="EMBL" id="CCBC010000203">
    <property type="protein sequence ID" value="CDO18738.1"/>
    <property type="molecule type" value="Genomic_DNA"/>
</dbReference>
<dbReference type="GeneID" id="57922426"/>
<dbReference type="CDD" id="cd04301">
    <property type="entry name" value="NAT_SF"/>
    <property type="match status" value="1"/>
</dbReference>
<organism evidence="1 2">
    <name type="scientific">Streptococcus gallolyticus</name>
    <dbReference type="NCBI Taxonomy" id="315405"/>
    <lineage>
        <taxon>Bacteria</taxon>
        <taxon>Bacillati</taxon>
        <taxon>Bacillota</taxon>
        <taxon>Bacilli</taxon>
        <taxon>Lactobacillales</taxon>
        <taxon>Streptococcaceae</taxon>
        <taxon>Streptococcus</taxon>
    </lineage>
</organism>
<dbReference type="Gene3D" id="3.40.630.30">
    <property type="match status" value="1"/>
</dbReference>
<comment type="caution">
    <text evidence="1">The sequence shown here is derived from an EMBL/GenBank/DDBJ whole genome shotgun (WGS) entry which is preliminary data.</text>
</comment>
<dbReference type="AlphaFoldDB" id="A0A060RIR2"/>
<reference evidence="1 2" key="2">
    <citation type="submission" date="2014-05" db="EMBL/GenBank/DDBJ databases">
        <title>Genome sequence of Streptococcus gallolyticus.</title>
        <authorList>
            <person name="Del Campo R."/>
        </authorList>
    </citation>
    <scope>NUCLEOTIDE SEQUENCE [LARGE SCALE GENOMIC DNA]</scope>
    <source>
        <strain evidence="1 2">LMG17956</strain>
    </source>
</reference>
<evidence type="ECO:0000313" key="2">
    <source>
        <dbReference type="Proteomes" id="UP000027584"/>
    </source>
</evidence>
<dbReference type="PROSITE" id="PS51186">
    <property type="entry name" value="GNAT"/>
    <property type="match status" value="1"/>
</dbReference>
<name>A0A060RIR2_9STRE</name>
<dbReference type="Proteomes" id="UP000027584">
    <property type="component" value="Unassembled WGS sequence"/>
</dbReference>
<dbReference type="SUPFAM" id="SSF55729">
    <property type="entry name" value="Acyl-CoA N-acyltransferases (Nat)"/>
    <property type="match status" value="1"/>
</dbReference>
<keyword evidence="1" id="KW-0808">Transferase</keyword>
<sequence>MGLSRQKVNLFSKSYEDVKKLYLTAFPAVERLPYFPLVLNAYRRLANFYAYYDKDDFVGLVYLLENEEVIYLFFLAVNPNIRSRGYGSAILQDIRNLAGKRPIILAMEPLDKTAENYHQRVKRVAFYERNGFNITDYYYHEGTEVYQVMATDASLNIQVVEKLTKKAVLGLIAISFEKKAE</sequence>